<sequence>MRSWPFRLMLLATVLGFGGYALLLPVVPLWVSGAGELAAGSTTGALMLTTIGTQLAVPWLVARLGYRTVLGAGLVLLGAPTPLLALSAELGPVLAVSAARGVGFGLLTVVGSALVAELAAPSEHGRAAARYGVAVGVPQLVLLPAGVAVVDVAGFTGVFVAAGAAPLLGLLALPALRVPRPTPVAADGEPGPARPRPASAPLVAMLSCSVAQGGLVTFLPLAVPGAAGLVAAALFATAAGALLGRTTAGRLVDRHGLGGRLLLPGVLLAAAGMAVEVLALGAPAGPLVVVGSAVVGVGFGLVQNDALTTLFAAGGPAGYGSASAAWNIAYDAGTGVGAVGLGAVADPFGFRAAFGLSAIALLLVGPAARRSR</sequence>
<dbReference type="PROSITE" id="PS50850">
    <property type="entry name" value="MFS"/>
    <property type="match status" value="1"/>
</dbReference>
<dbReference type="GO" id="GO:0005886">
    <property type="term" value="C:plasma membrane"/>
    <property type="evidence" value="ECO:0007669"/>
    <property type="project" value="UniProtKB-SubCell"/>
</dbReference>
<feature type="domain" description="Major facilitator superfamily (MFS) profile" evidence="6">
    <location>
        <begin position="158"/>
        <end position="372"/>
    </location>
</feature>
<dbReference type="InterPro" id="IPR020846">
    <property type="entry name" value="MFS_dom"/>
</dbReference>
<keyword evidence="3 5" id="KW-1133">Transmembrane helix</keyword>
<dbReference type="PANTHER" id="PTHR23531:SF1">
    <property type="entry name" value="QUINOLENE RESISTANCE PROTEIN NORA"/>
    <property type="match status" value="1"/>
</dbReference>
<organism evidence="7 8">
    <name type="scientific">Pseudonocardia broussonetiae</name>
    <dbReference type="NCBI Taxonomy" id="2736640"/>
    <lineage>
        <taxon>Bacteria</taxon>
        <taxon>Bacillati</taxon>
        <taxon>Actinomycetota</taxon>
        <taxon>Actinomycetes</taxon>
        <taxon>Pseudonocardiales</taxon>
        <taxon>Pseudonocardiaceae</taxon>
        <taxon>Pseudonocardia</taxon>
    </lineage>
</organism>
<dbReference type="Gene3D" id="1.20.1250.20">
    <property type="entry name" value="MFS general substrate transporter like domains"/>
    <property type="match status" value="1"/>
</dbReference>
<evidence type="ECO:0000256" key="5">
    <source>
        <dbReference type="SAM" id="Phobius"/>
    </source>
</evidence>
<comment type="subcellular location">
    <subcellularLocation>
        <location evidence="1">Cell membrane</location>
        <topology evidence="1">Multi-pass membrane protein</topology>
    </subcellularLocation>
</comment>
<dbReference type="InterPro" id="IPR052714">
    <property type="entry name" value="MFS_Exporter"/>
</dbReference>
<evidence type="ECO:0000256" key="1">
    <source>
        <dbReference type="ARBA" id="ARBA00004651"/>
    </source>
</evidence>
<dbReference type="EMBL" id="CP053564">
    <property type="protein sequence ID" value="QJY50376.1"/>
    <property type="molecule type" value="Genomic_DNA"/>
</dbReference>
<feature type="transmembrane region" description="Helical" evidence="5">
    <location>
        <begin position="284"/>
        <end position="302"/>
    </location>
</feature>
<feature type="transmembrane region" description="Helical" evidence="5">
    <location>
        <begin position="69"/>
        <end position="88"/>
    </location>
</feature>
<evidence type="ECO:0000259" key="6">
    <source>
        <dbReference type="PROSITE" id="PS50850"/>
    </source>
</evidence>
<dbReference type="InterPro" id="IPR011701">
    <property type="entry name" value="MFS"/>
</dbReference>
<feature type="transmembrane region" description="Helical" evidence="5">
    <location>
        <begin position="37"/>
        <end position="62"/>
    </location>
</feature>
<dbReference type="RefSeq" id="WP_172167834.1">
    <property type="nucleotide sequence ID" value="NZ_CP053564.1"/>
</dbReference>
<proteinExistence type="predicted"/>
<dbReference type="AlphaFoldDB" id="A0A6M6JTH7"/>
<gene>
    <name evidence="7" type="ORF">HOP40_04660</name>
</gene>
<keyword evidence="4 5" id="KW-0472">Membrane</keyword>
<dbReference type="PANTHER" id="PTHR23531">
    <property type="entry name" value="QUINOLENE RESISTANCE PROTEIN NORA"/>
    <property type="match status" value="1"/>
</dbReference>
<keyword evidence="8" id="KW-1185">Reference proteome</keyword>
<accession>A0A6M6JTH7</accession>
<evidence type="ECO:0000313" key="7">
    <source>
        <dbReference type="EMBL" id="QJY50376.1"/>
    </source>
</evidence>
<dbReference type="Proteomes" id="UP000505377">
    <property type="component" value="Chromosome"/>
</dbReference>
<dbReference type="InterPro" id="IPR036259">
    <property type="entry name" value="MFS_trans_sf"/>
</dbReference>
<feature type="transmembrane region" description="Helical" evidence="5">
    <location>
        <begin position="225"/>
        <end position="245"/>
    </location>
</feature>
<evidence type="ECO:0000256" key="4">
    <source>
        <dbReference type="ARBA" id="ARBA00023136"/>
    </source>
</evidence>
<name>A0A6M6JTH7_9PSEU</name>
<feature type="transmembrane region" description="Helical" evidence="5">
    <location>
        <begin position="309"/>
        <end position="328"/>
    </location>
</feature>
<evidence type="ECO:0000256" key="2">
    <source>
        <dbReference type="ARBA" id="ARBA00022692"/>
    </source>
</evidence>
<keyword evidence="2 5" id="KW-0812">Transmembrane</keyword>
<feature type="transmembrane region" description="Helical" evidence="5">
    <location>
        <begin position="7"/>
        <end position="31"/>
    </location>
</feature>
<dbReference type="Pfam" id="PF07690">
    <property type="entry name" value="MFS_1"/>
    <property type="match status" value="1"/>
</dbReference>
<evidence type="ECO:0000313" key="8">
    <source>
        <dbReference type="Proteomes" id="UP000505377"/>
    </source>
</evidence>
<feature type="transmembrane region" description="Helical" evidence="5">
    <location>
        <begin position="257"/>
        <end position="278"/>
    </location>
</feature>
<dbReference type="KEGG" id="pbro:HOP40_04660"/>
<protein>
    <submittedName>
        <fullName evidence="7">MFS transporter</fullName>
    </submittedName>
</protein>
<evidence type="ECO:0000256" key="3">
    <source>
        <dbReference type="ARBA" id="ARBA00022989"/>
    </source>
</evidence>
<feature type="transmembrane region" description="Helical" evidence="5">
    <location>
        <begin position="348"/>
        <end position="368"/>
    </location>
</feature>
<feature type="transmembrane region" description="Helical" evidence="5">
    <location>
        <begin position="94"/>
        <end position="116"/>
    </location>
</feature>
<dbReference type="SUPFAM" id="SSF103473">
    <property type="entry name" value="MFS general substrate transporter"/>
    <property type="match status" value="1"/>
</dbReference>
<reference evidence="7 8" key="1">
    <citation type="submission" date="2020-05" db="EMBL/GenBank/DDBJ databases">
        <authorList>
            <person name="Mo P."/>
        </authorList>
    </citation>
    <scope>NUCLEOTIDE SEQUENCE [LARGE SCALE GENOMIC DNA]</scope>
    <source>
        <strain evidence="7 8">Gen01</strain>
    </source>
</reference>
<dbReference type="GO" id="GO:0022857">
    <property type="term" value="F:transmembrane transporter activity"/>
    <property type="evidence" value="ECO:0007669"/>
    <property type="project" value="InterPro"/>
</dbReference>